<evidence type="ECO:0000313" key="3">
    <source>
        <dbReference type="Proteomes" id="UP001207626"/>
    </source>
</evidence>
<dbReference type="SUPFAM" id="SSF52833">
    <property type="entry name" value="Thioredoxin-like"/>
    <property type="match status" value="1"/>
</dbReference>
<dbReference type="Pfam" id="PF00085">
    <property type="entry name" value="Thioredoxin"/>
    <property type="match status" value="1"/>
</dbReference>
<keyword evidence="3" id="KW-1185">Reference proteome</keyword>
<dbReference type="Proteomes" id="UP001207626">
    <property type="component" value="Unassembled WGS sequence"/>
</dbReference>
<evidence type="ECO:0000259" key="1">
    <source>
        <dbReference type="Pfam" id="PF00085"/>
    </source>
</evidence>
<name>A0ABT4DU26_9BACL</name>
<organism evidence="2 3">
    <name type="scientific">Paenibacillus apiarius</name>
    <dbReference type="NCBI Taxonomy" id="46240"/>
    <lineage>
        <taxon>Bacteria</taxon>
        <taxon>Bacillati</taxon>
        <taxon>Bacillota</taxon>
        <taxon>Bacilli</taxon>
        <taxon>Bacillales</taxon>
        <taxon>Paenibacillaceae</taxon>
        <taxon>Paenibacillus</taxon>
    </lineage>
</organism>
<dbReference type="InterPro" id="IPR036249">
    <property type="entry name" value="Thioredoxin-like_sf"/>
</dbReference>
<proteinExistence type="predicted"/>
<dbReference type="CDD" id="cd02947">
    <property type="entry name" value="TRX_family"/>
    <property type="match status" value="1"/>
</dbReference>
<sequence length="117" mass="13279">MIALTAAECRHILSDDAGKHSNMLWNALYVHSPLCGTCRLAERMLHIVEQTCPQVTIASVPIQYVPELVRAYQIESVPCLLVWSRENVDAGKEPSKIYAFHSVSYLYEVVQTHYMND</sequence>
<dbReference type="EMBL" id="JAMDLW010000019">
    <property type="protein sequence ID" value="MCY9520829.1"/>
    <property type="molecule type" value="Genomic_DNA"/>
</dbReference>
<accession>A0ABT4DU26</accession>
<protein>
    <submittedName>
        <fullName evidence="2">Thioredoxin family protein</fullName>
    </submittedName>
</protein>
<dbReference type="InterPro" id="IPR013766">
    <property type="entry name" value="Thioredoxin_domain"/>
</dbReference>
<evidence type="ECO:0000313" key="2">
    <source>
        <dbReference type="EMBL" id="MCY9520829.1"/>
    </source>
</evidence>
<reference evidence="2 3" key="1">
    <citation type="submission" date="2022-05" db="EMBL/GenBank/DDBJ databases">
        <title>Genome Sequencing of Bee-Associated Microbes.</title>
        <authorList>
            <person name="Dunlap C."/>
        </authorList>
    </citation>
    <scope>NUCLEOTIDE SEQUENCE [LARGE SCALE GENOMIC DNA]</scope>
    <source>
        <strain evidence="2 3">NRRL NRS-1438</strain>
    </source>
</reference>
<dbReference type="Gene3D" id="3.40.30.10">
    <property type="entry name" value="Glutaredoxin"/>
    <property type="match status" value="1"/>
</dbReference>
<dbReference type="RefSeq" id="WP_254912298.1">
    <property type="nucleotide sequence ID" value="NZ_JAMDLV010000036.1"/>
</dbReference>
<comment type="caution">
    <text evidence="2">The sequence shown here is derived from an EMBL/GenBank/DDBJ whole genome shotgun (WGS) entry which is preliminary data.</text>
</comment>
<feature type="domain" description="Thioredoxin" evidence="1">
    <location>
        <begin position="31"/>
        <end position="87"/>
    </location>
</feature>
<gene>
    <name evidence="2" type="ORF">M5X09_14320</name>
</gene>